<sequence length="120" mass="12447">MSKCSTNCIFCRIVAGKAPATVVARWDDAIAIVPLGPVTDGHVLVIPAVHVADATENPAVTGATMTRAAEYAASIGGSLNLITSKGAEATQTVFHLHIHVVPRIVDDALPLPWTPQQSAA</sequence>
<dbReference type="Pfam" id="PF01230">
    <property type="entry name" value="HIT"/>
    <property type="match status" value="1"/>
</dbReference>
<evidence type="ECO:0000259" key="4">
    <source>
        <dbReference type="PROSITE" id="PS51084"/>
    </source>
</evidence>
<feature type="domain" description="HIT" evidence="4">
    <location>
        <begin position="9"/>
        <end position="110"/>
    </location>
</feature>
<feature type="active site" description="Tele-AMP-histidine intermediate" evidence="1">
    <location>
        <position position="97"/>
    </location>
</feature>
<dbReference type="GeneID" id="95622695"/>
<reference evidence="5 6" key="1">
    <citation type="submission" date="2018-11" db="EMBL/GenBank/DDBJ databases">
        <title>Whole genome sequence of Streptomyces chrestomyceticus NBRC 13444(T).</title>
        <authorList>
            <person name="Komaki H."/>
            <person name="Tamura T."/>
        </authorList>
    </citation>
    <scope>NUCLEOTIDE SEQUENCE [LARGE SCALE GENOMIC DNA]</scope>
    <source>
        <strain evidence="5 6">NBRC 13444</strain>
    </source>
</reference>
<evidence type="ECO:0000256" key="2">
    <source>
        <dbReference type="PIRSR" id="PIRSR601310-3"/>
    </source>
</evidence>
<dbReference type="PANTHER" id="PTHR46648">
    <property type="entry name" value="HIT FAMILY PROTEIN 1"/>
    <property type="match status" value="1"/>
</dbReference>
<dbReference type="EMBL" id="BHZC01000001">
    <property type="protein sequence ID" value="GCD36051.1"/>
    <property type="molecule type" value="Genomic_DNA"/>
</dbReference>
<evidence type="ECO:0000313" key="6">
    <source>
        <dbReference type="Proteomes" id="UP000287830"/>
    </source>
</evidence>
<evidence type="ECO:0000313" key="5">
    <source>
        <dbReference type="EMBL" id="GCD36051.1"/>
    </source>
</evidence>
<dbReference type="PRINTS" id="PR00332">
    <property type="entry name" value="HISTRIAD"/>
</dbReference>
<dbReference type="Proteomes" id="UP000287830">
    <property type="component" value="Unassembled WGS sequence"/>
</dbReference>
<dbReference type="InterPro" id="IPR011146">
    <property type="entry name" value="HIT-like"/>
</dbReference>
<dbReference type="RefSeq" id="WP_125045823.1">
    <property type="nucleotide sequence ID" value="NZ_BHZC01000001.1"/>
</dbReference>
<proteinExistence type="predicted"/>
<dbReference type="PANTHER" id="PTHR46648:SF1">
    <property type="entry name" value="ADENOSINE 5'-MONOPHOSPHORAMIDASE HNT1"/>
    <property type="match status" value="1"/>
</dbReference>
<dbReference type="InterPro" id="IPR001310">
    <property type="entry name" value="Histidine_triad_HIT"/>
</dbReference>
<evidence type="ECO:0000256" key="3">
    <source>
        <dbReference type="PROSITE-ProRule" id="PRU00464"/>
    </source>
</evidence>
<dbReference type="PROSITE" id="PS51084">
    <property type="entry name" value="HIT_2"/>
    <property type="match status" value="1"/>
</dbReference>
<dbReference type="OrthoDB" id="9784774at2"/>
<dbReference type="InterPro" id="IPR036265">
    <property type="entry name" value="HIT-like_sf"/>
</dbReference>
<dbReference type="GO" id="GO:0016787">
    <property type="term" value="F:hydrolase activity"/>
    <property type="evidence" value="ECO:0007669"/>
    <property type="project" value="UniProtKB-KW"/>
</dbReference>
<protein>
    <submittedName>
        <fullName evidence="5">Hydrolase</fullName>
    </submittedName>
</protein>
<name>A0A7U9KY06_9ACTN</name>
<gene>
    <name evidence="5" type="ORF">OEIGOIKO_03804</name>
</gene>
<dbReference type="AlphaFoldDB" id="A0A7U9KY06"/>
<evidence type="ECO:0000256" key="1">
    <source>
        <dbReference type="PIRSR" id="PIRSR601310-1"/>
    </source>
</evidence>
<feature type="short sequence motif" description="Histidine triad motif" evidence="2 3">
    <location>
        <begin position="95"/>
        <end position="99"/>
    </location>
</feature>
<organism evidence="5 6">
    <name type="scientific">Streptomyces chrestomyceticus JCM 4735</name>
    <dbReference type="NCBI Taxonomy" id="1306181"/>
    <lineage>
        <taxon>Bacteria</taxon>
        <taxon>Bacillati</taxon>
        <taxon>Actinomycetota</taxon>
        <taxon>Actinomycetes</taxon>
        <taxon>Kitasatosporales</taxon>
        <taxon>Streptomycetaceae</taxon>
        <taxon>Streptomyces</taxon>
    </lineage>
</organism>
<dbReference type="GO" id="GO:0009117">
    <property type="term" value="P:nucleotide metabolic process"/>
    <property type="evidence" value="ECO:0007669"/>
    <property type="project" value="TreeGrafter"/>
</dbReference>
<dbReference type="Gene3D" id="3.30.428.10">
    <property type="entry name" value="HIT-like"/>
    <property type="match status" value="1"/>
</dbReference>
<accession>A0A7U9KY06</accession>
<dbReference type="SUPFAM" id="SSF54197">
    <property type="entry name" value="HIT-like"/>
    <property type="match status" value="1"/>
</dbReference>
<comment type="caution">
    <text evidence="5">The sequence shown here is derived from an EMBL/GenBank/DDBJ whole genome shotgun (WGS) entry which is preliminary data.</text>
</comment>
<keyword evidence="5" id="KW-0378">Hydrolase</keyword>